<evidence type="ECO:0000256" key="1">
    <source>
        <dbReference type="ARBA" id="ARBA00005964"/>
    </source>
</evidence>
<sequence>MMKRIYFVSLTALVFSTIGKASGVASPTIVTTSGKLVGVNDGAGGTCIFRPILKPYAHPPTGDLRWTPPAALISSQTVDASKLGPSCFQQFAFATQSVIIPIFNTPPPPSENEDCLYLNIWAPESIQGTPKAAIFWMYGGILSFGTASLPHYDGTSLAKNQDVVVVSINYRTNVFGFPSGGANTTEIPLNQRNLGLLDQELALQWVRQNIHAFGGDPNRIALMGHSAGADSVTWFLQRHPTNPPFQSAIMLSSAFLVGTTPTTYEQAWTTFATAVGCTQPAGMQRLRCLKQVPGSKIHDYFNSPTAPPMFAALLDNITVFPNPVNRILDHKAARVPILQGGMQDDGSIFAVGDTDVGAFLNATFGPGTITQAELAPLYPGLSGFQEISQITRDFGFLCSTSIHTNAYVQSGATNVFRYIYGAVFADLQKFPDLGAYHSSELPELFGTFNLTTATGSEVQLSNTFQTIVASFAKNPFVSPSPAWPRYDPNDTTLAKLAYDGNVVLTNVVQAVSPAQLDMACTAFWNKILLLPPTVAGLV</sequence>
<dbReference type="GO" id="GO:0004104">
    <property type="term" value="F:cholinesterase activity"/>
    <property type="evidence" value="ECO:0007669"/>
    <property type="project" value="InterPro"/>
</dbReference>
<evidence type="ECO:0000313" key="7">
    <source>
        <dbReference type="Proteomes" id="UP000054166"/>
    </source>
</evidence>
<reference evidence="6 7" key="1">
    <citation type="submission" date="2014-04" db="EMBL/GenBank/DDBJ databases">
        <authorList>
            <consortium name="DOE Joint Genome Institute"/>
            <person name="Kuo A."/>
            <person name="Tarkka M."/>
            <person name="Buscot F."/>
            <person name="Kohler A."/>
            <person name="Nagy L.G."/>
            <person name="Floudas D."/>
            <person name="Copeland A."/>
            <person name="Barry K.W."/>
            <person name="Cichocki N."/>
            <person name="Veneault-Fourrey C."/>
            <person name="LaButti K."/>
            <person name="Lindquist E.A."/>
            <person name="Lipzen A."/>
            <person name="Lundell T."/>
            <person name="Morin E."/>
            <person name="Murat C."/>
            <person name="Sun H."/>
            <person name="Tunlid A."/>
            <person name="Henrissat B."/>
            <person name="Grigoriev I.V."/>
            <person name="Hibbett D.S."/>
            <person name="Martin F."/>
            <person name="Nordberg H.P."/>
            <person name="Cantor M.N."/>
            <person name="Hua S.X."/>
        </authorList>
    </citation>
    <scope>NUCLEOTIDE SEQUENCE [LARGE SCALE GENOMIC DNA]</scope>
    <source>
        <strain evidence="6 7">F 1598</strain>
    </source>
</reference>
<keyword evidence="2 4" id="KW-0378">Hydrolase</keyword>
<protein>
    <recommendedName>
        <fullName evidence="4">Carboxylic ester hydrolase</fullName>
        <ecNumber evidence="4">3.1.1.-</ecNumber>
    </recommendedName>
</protein>
<feature type="signal peptide" evidence="4">
    <location>
        <begin position="1"/>
        <end position="23"/>
    </location>
</feature>
<dbReference type="EC" id="3.1.1.-" evidence="4"/>
<dbReference type="PROSITE" id="PS00122">
    <property type="entry name" value="CARBOXYLESTERASE_B_1"/>
    <property type="match status" value="1"/>
</dbReference>
<evidence type="ECO:0000313" key="6">
    <source>
        <dbReference type="EMBL" id="KIM81621.1"/>
    </source>
</evidence>
<dbReference type="AlphaFoldDB" id="A0A0C3FR77"/>
<dbReference type="InterPro" id="IPR050654">
    <property type="entry name" value="AChE-related_enzymes"/>
</dbReference>
<dbReference type="EMBL" id="KN832998">
    <property type="protein sequence ID" value="KIM81621.1"/>
    <property type="molecule type" value="Genomic_DNA"/>
</dbReference>
<evidence type="ECO:0000256" key="4">
    <source>
        <dbReference type="RuleBase" id="RU361235"/>
    </source>
</evidence>
<proteinExistence type="inferred from homology"/>
<accession>A0A0C3FR77</accession>
<dbReference type="HOGENOM" id="CLU_006586_15_0_1"/>
<name>A0A0C3FR77_PILCF</name>
<dbReference type="InterPro" id="IPR000997">
    <property type="entry name" value="Cholinesterase"/>
</dbReference>
<dbReference type="InterPro" id="IPR002018">
    <property type="entry name" value="CarbesteraseB"/>
</dbReference>
<dbReference type="InParanoid" id="A0A0C3FR77"/>
<gene>
    <name evidence="6" type="ORF">PILCRDRAFT_89080</name>
</gene>
<dbReference type="PANTHER" id="PTHR43918">
    <property type="entry name" value="ACETYLCHOLINESTERASE"/>
    <property type="match status" value="1"/>
</dbReference>
<reference evidence="7" key="2">
    <citation type="submission" date="2015-01" db="EMBL/GenBank/DDBJ databases">
        <title>Evolutionary Origins and Diversification of the Mycorrhizal Mutualists.</title>
        <authorList>
            <consortium name="DOE Joint Genome Institute"/>
            <consortium name="Mycorrhizal Genomics Consortium"/>
            <person name="Kohler A."/>
            <person name="Kuo A."/>
            <person name="Nagy L.G."/>
            <person name="Floudas D."/>
            <person name="Copeland A."/>
            <person name="Barry K.W."/>
            <person name="Cichocki N."/>
            <person name="Veneault-Fourrey C."/>
            <person name="LaButti K."/>
            <person name="Lindquist E.A."/>
            <person name="Lipzen A."/>
            <person name="Lundell T."/>
            <person name="Morin E."/>
            <person name="Murat C."/>
            <person name="Riley R."/>
            <person name="Ohm R."/>
            <person name="Sun H."/>
            <person name="Tunlid A."/>
            <person name="Henrissat B."/>
            <person name="Grigoriev I.V."/>
            <person name="Hibbett D.S."/>
            <person name="Martin F."/>
        </authorList>
    </citation>
    <scope>NUCLEOTIDE SEQUENCE [LARGE SCALE GENOMIC DNA]</scope>
    <source>
        <strain evidence="7">F 1598</strain>
    </source>
</reference>
<dbReference type="PROSITE" id="PS00941">
    <property type="entry name" value="CARBOXYLESTERASE_B_2"/>
    <property type="match status" value="1"/>
</dbReference>
<feature type="domain" description="Carboxylesterase type B" evidence="5">
    <location>
        <begin position="26"/>
        <end position="352"/>
    </location>
</feature>
<dbReference type="OrthoDB" id="408631at2759"/>
<keyword evidence="7" id="KW-1185">Reference proteome</keyword>
<evidence type="ECO:0000256" key="2">
    <source>
        <dbReference type="ARBA" id="ARBA00022801"/>
    </source>
</evidence>
<dbReference type="ESTHER" id="9homo-a0a0c3fr77">
    <property type="family name" value="Fungal_carboxylesterase_lipase"/>
</dbReference>
<comment type="similarity">
    <text evidence="1 4">Belongs to the type-B carboxylesterase/lipase family.</text>
</comment>
<dbReference type="Proteomes" id="UP000054166">
    <property type="component" value="Unassembled WGS sequence"/>
</dbReference>
<dbReference type="InterPro" id="IPR029058">
    <property type="entry name" value="AB_hydrolase_fold"/>
</dbReference>
<feature type="domain" description="Carboxylesterase type B" evidence="5">
    <location>
        <begin position="386"/>
        <end position="501"/>
    </location>
</feature>
<evidence type="ECO:0000259" key="5">
    <source>
        <dbReference type="Pfam" id="PF00135"/>
    </source>
</evidence>
<dbReference type="Pfam" id="PF00135">
    <property type="entry name" value="COesterase"/>
    <property type="match status" value="2"/>
</dbReference>
<dbReference type="InterPro" id="IPR019826">
    <property type="entry name" value="Carboxylesterase_B_AS"/>
</dbReference>
<feature type="chain" id="PRO_5005111298" description="Carboxylic ester hydrolase" evidence="4">
    <location>
        <begin position="24"/>
        <end position="538"/>
    </location>
</feature>
<dbReference type="PRINTS" id="PR00878">
    <property type="entry name" value="CHOLNESTRASE"/>
</dbReference>
<dbReference type="PANTHER" id="PTHR43918:SF4">
    <property type="entry name" value="CARBOXYLIC ESTER HYDROLASE"/>
    <property type="match status" value="1"/>
</dbReference>
<organism evidence="6 7">
    <name type="scientific">Piloderma croceum (strain F 1598)</name>
    <dbReference type="NCBI Taxonomy" id="765440"/>
    <lineage>
        <taxon>Eukaryota</taxon>
        <taxon>Fungi</taxon>
        <taxon>Dikarya</taxon>
        <taxon>Basidiomycota</taxon>
        <taxon>Agaricomycotina</taxon>
        <taxon>Agaricomycetes</taxon>
        <taxon>Agaricomycetidae</taxon>
        <taxon>Atheliales</taxon>
        <taxon>Atheliaceae</taxon>
        <taxon>Piloderma</taxon>
    </lineage>
</organism>
<dbReference type="InterPro" id="IPR019819">
    <property type="entry name" value="Carboxylesterase_B_CS"/>
</dbReference>
<evidence type="ECO:0000256" key="3">
    <source>
        <dbReference type="ARBA" id="ARBA00023157"/>
    </source>
</evidence>
<keyword evidence="3" id="KW-1015">Disulfide bond</keyword>
<dbReference type="Gene3D" id="3.40.50.1820">
    <property type="entry name" value="alpha/beta hydrolase"/>
    <property type="match status" value="1"/>
</dbReference>
<keyword evidence="4" id="KW-0732">Signal</keyword>
<dbReference type="STRING" id="765440.A0A0C3FR77"/>
<dbReference type="SUPFAM" id="SSF53474">
    <property type="entry name" value="alpha/beta-Hydrolases"/>
    <property type="match status" value="1"/>
</dbReference>